<keyword evidence="4" id="KW-0808">Transferase</keyword>
<comment type="similarity">
    <text evidence="1">Belongs to the bacterial sugar transferase family.</text>
</comment>
<evidence type="ECO:0000256" key="2">
    <source>
        <dbReference type="SAM" id="Phobius"/>
    </source>
</evidence>
<dbReference type="Proteomes" id="UP000727506">
    <property type="component" value="Unassembled WGS sequence"/>
</dbReference>
<dbReference type="GO" id="GO:0016780">
    <property type="term" value="F:phosphotransferase activity, for other substituted phosphate groups"/>
    <property type="evidence" value="ECO:0007669"/>
    <property type="project" value="TreeGrafter"/>
</dbReference>
<keyword evidence="2" id="KW-0812">Transmembrane</keyword>
<accession>A0A943UT86</accession>
<feature type="transmembrane region" description="Helical" evidence="2">
    <location>
        <begin position="83"/>
        <end position="103"/>
    </location>
</feature>
<protein>
    <submittedName>
        <fullName evidence="4">Sugar transferase</fullName>
    </submittedName>
</protein>
<evidence type="ECO:0000313" key="5">
    <source>
        <dbReference type="Proteomes" id="UP000727506"/>
    </source>
</evidence>
<reference evidence="4" key="1">
    <citation type="submission" date="2021-02" db="EMBL/GenBank/DDBJ databases">
        <title>Infant gut strain persistence is associated with maternal origin, phylogeny, and functional potential including surface adhesion and iron acquisition.</title>
        <authorList>
            <person name="Lou Y.C."/>
        </authorList>
    </citation>
    <scope>NUCLEOTIDE SEQUENCE</scope>
    <source>
        <strain evidence="4">L2_039_000G1_dasL2_039_000G1_concoct_11</strain>
    </source>
</reference>
<dbReference type="Pfam" id="PF02397">
    <property type="entry name" value="Bac_transf"/>
    <property type="match status" value="1"/>
</dbReference>
<gene>
    <name evidence="4" type="ORF">KH142_05045</name>
</gene>
<organism evidence="4 5">
    <name type="scientific">Slackia piriformis</name>
    <dbReference type="NCBI Taxonomy" id="626934"/>
    <lineage>
        <taxon>Bacteria</taxon>
        <taxon>Bacillati</taxon>
        <taxon>Actinomycetota</taxon>
        <taxon>Coriobacteriia</taxon>
        <taxon>Eggerthellales</taxon>
        <taxon>Eggerthellaceae</taxon>
        <taxon>Slackia</taxon>
    </lineage>
</organism>
<evidence type="ECO:0000256" key="1">
    <source>
        <dbReference type="ARBA" id="ARBA00006464"/>
    </source>
</evidence>
<evidence type="ECO:0000313" key="4">
    <source>
        <dbReference type="EMBL" id="MBS6940837.1"/>
    </source>
</evidence>
<dbReference type="PANTHER" id="PTHR30576">
    <property type="entry name" value="COLANIC BIOSYNTHESIS UDP-GLUCOSE LIPID CARRIER TRANSFERASE"/>
    <property type="match status" value="1"/>
</dbReference>
<keyword evidence="2" id="KW-1133">Transmembrane helix</keyword>
<dbReference type="AlphaFoldDB" id="A0A943UT86"/>
<sequence>MAKDGRSSVIEQLEQAAEEVRSEDEAAAVMAALSDTNGLAESGIASDVLARLLPDDEIVALPRLDHVNGGGGYRVMKRVFDMVSCGAALVILAVPMALIALGVKAGSPGPAIYAQRRVGKDGRAFELYKFRSMYTDAEVRGARWAEEGDPRVTPFGRFLRTTRLDELPQFFNVVKGDMSLIGPRPERPVFNDEFCRRIDGWDQRLAVRPGITGLAQVEGGYELLPKEKALYDLEYIETRSIALDLRIIFKTLSTMLTGKGAR</sequence>
<name>A0A943UT86_9ACTN</name>
<dbReference type="EMBL" id="JAGZSV010000073">
    <property type="protein sequence ID" value="MBS6940837.1"/>
    <property type="molecule type" value="Genomic_DNA"/>
</dbReference>
<comment type="caution">
    <text evidence="4">The sequence shown here is derived from an EMBL/GenBank/DDBJ whole genome shotgun (WGS) entry which is preliminary data.</text>
</comment>
<proteinExistence type="inferred from homology"/>
<evidence type="ECO:0000259" key="3">
    <source>
        <dbReference type="Pfam" id="PF02397"/>
    </source>
</evidence>
<dbReference type="PANTHER" id="PTHR30576:SF0">
    <property type="entry name" value="UNDECAPRENYL-PHOSPHATE N-ACETYLGALACTOSAMINYL 1-PHOSPHATE TRANSFERASE-RELATED"/>
    <property type="match status" value="1"/>
</dbReference>
<keyword evidence="2" id="KW-0472">Membrane</keyword>
<feature type="domain" description="Bacterial sugar transferase" evidence="3">
    <location>
        <begin position="77"/>
        <end position="256"/>
    </location>
</feature>
<dbReference type="InterPro" id="IPR003362">
    <property type="entry name" value="Bact_transf"/>
</dbReference>